<gene>
    <name evidence="1" type="ORF">GUJ93_ZPchr0013g35209</name>
</gene>
<evidence type="ECO:0000313" key="2">
    <source>
        <dbReference type="Proteomes" id="UP000729402"/>
    </source>
</evidence>
<evidence type="ECO:0000313" key="1">
    <source>
        <dbReference type="EMBL" id="KAG8096004.1"/>
    </source>
</evidence>
<protein>
    <submittedName>
        <fullName evidence="1">Uncharacterized protein</fullName>
    </submittedName>
</protein>
<name>A0A8J5WW76_ZIZPA</name>
<proteinExistence type="predicted"/>
<dbReference type="Proteomes" id="UP000729402">
    <property type="component" value="Unassembled WGS sequence"/>
</dbReference>
<reference evidence="1" key="2">
    <citation type="submission" date="2021-02" db="EMBL/GenBank/DDBJ databases">
        <authorList>
            <person name="Kimball J.A."/>
            <person name="Haas M.W."/>
            <person name="Macchietto M."/>
            <person name="Kono T."/>
            <person name="Duquette J."/>
            <person name="Shao M."/>
        </authorList>
    </citation>
    <scope>NUCLEOTIDE SEQUENCE</scope>
    <source>
        <tissue evidence="1">Fresh leaf tissue</tissue>
    </source>
</reference>
<sequence>MWPVGSGIGGRRGVLGSGGTGLVRAADTRHRGSLLGCRGAARLMLAWASQVTETRKAAAIGRRCRNPPLATLVRYCWAPQLAIAAPPTPTSLASVSRCCRSALLCSSH</sequence>
<dbReference type="EMBL" id="JAAALK010000079">
    <property type="protein sequence ID" value="KAG8096004.1"/>
    <property type="molecule type" value="Genomic_DNA"/>
</dbReference>
<keyword evidence="2" id="KW-1185">Reference proteome</keyword>
<dbReference type="AlphaFoldDB" id="A0A8J5WW76"/>
<organism evidence="1 2">
    <name type="scientific">Zizania palustris</name>
    <name type="common">Northern wild rice</name>
    <dbReference type="NCBI Taxonomy" id="103762"/>
    <lineage>
        <taxon>Eukaryota</taxon>
        <taxon>Viridiplantae</taxon>
        <taxon>Streptophyta</taxon>
        <taxon>Embryophyta</taxon>
        <taxon>Tracheophyta</taxon>
        <taxon>Spermatophyta</taxon>
        <taxon>Magnoliopsida</taxon>
        <taxon>Liliopsida</taxon>
        <taxon>Poales</taxon>
        <taxon>Poaceae</taxon>
        <taxon>BOP clade</taxon>
        <taxon>Oryzoideae</taxon>
        <taxon>Oryzeae</taxon>
        <taxon>Zizaniinae</taxon>
        <taxon>Zizania</taxon>
    </lineage>
</organism>
<comment type="caution">
    <text evidence="1">The sequence shown here is derived from an EMBL/GenBank/DDBJ whole genome shotgun (WGS) entry which is preliminary data.</text>
</comment>
<accession>A0A8J5WW76</accession>
<reference evidence="1" key="1">
    <citation type="journal article" date="2021" name="bioRxiv">
        <title>Whole Genome Assembly and Annotation of Northern Wild Rice, Zizania palustris L., Supports a Whole Genome Duplication in the Zizania Genus.</title>
        <authorList>
            <person name="Haas M."/>
            <person name="Kono T."/>
            <person name="Macchietto M."/>
            <person name="Millas R."/>
            <person name="McGilp L."/>
            <person name="Shao M."/>
            <person name="Duquette J."/>
            <person name="Hirsch C.N."/>
            <person name="Kimball J."/>
        </authorList>
    </citation>
    <scope>NUCLEOTIDE SEQUENCE</scope>
    <source>
        <tissue evidence="1">Fresh leaf tissue</tissue>
    </source>
</reference>